<dbReference type="AlphaFoldDB" id="A0A6J4PAJ9"/>
<feature type="compositionally biased region" description="Basic and acidic residues" evidence="1">
    <location>
        <begin position="192"/>
        <end position="205"/>
    </location>
</feature>
<feature type="region of interest" description="Disordered" evidence="1">
    <location>
        <begin position="169"/>
        <end position="307"/>
    </location>
</feature>
<protein>
    <submittedName>
        <fullName evidence="2">Oligopeptide transport system permease protein OppB</fullName>
    </submittedName>
</protein>
<proteinExistence type="predicted"/>
<feature type="compositionally biased region" description="Basic and acidic residues" evidence="1">
    <location>
        <begin position="176"/>
        <end position="185"/>
    </location>
</feature>
<feature type="compositionally biased region" description="Pro residues" evidence="1">
    <location>
        <begin position="1"/>
        <end position="10"/>
    </location>
</feature>
<sequence>AELHPAPPAGGDPDDPHPDRHLLRAHVQCPRRPLQLREGAARGRAAQHRGALRARPALRRADLQLREEHRPSLRLRPVVQAARPDGVGADCPRLPGDVDLRVAGLRAGDGAGGGAGRRGGDAAQYLARLRRHGHGHRRVGAAELRARAAPGSGLHGLARLAARGRLELGRVGGRGDAGDRAGHELPRRHRADHPVVHAGGDEFGLHPHRPRQGPADGPDRPAPRAQARAAAGAELSGPGLRGDDHRVGGDRRLLLHGRDRAVLRELGAEPRLFRDHGRDDPRRHPDHPVQPSGRRPLRLDRPEDPLL</sequence>
<organism evidence="2">
    <name type="scientific">uncultured Rubellimicrobium sp</name>
    <dbReference type="NCBI Taxonomy" id="543078"/>
    <lineage>
        <taxon>Bacteria</taxon>
        <taxon>Pseudomonadati</taxon>
        <taxon>Pseudomonadota</taxon>
        <taxon>Alphaproteobacteria</taxon>
        <taxon>Rhodobacterales</taxon>
        <taxon>Roseobacteraceae</taxon>
        <taxon>Rubellimicrobium</taxon>
        <taxon>environmental samples</taxon>
    </lineage>
</organism>
<name>A0A6J4PAJ9_9RHOB</name>
<accession>A0A6J4PAJ9</accession>
<feature type="compositionally biased region" description="Basic and acidic residues" evidence="1">
    <location>
        <begin position="297"/>
        <end position="307"/>
    </location>
</feature>
<feature type="non-terminal residue" evidence="2">
    <location>
        <position position="1"/>
    </location>
</feature>
<dbReference type="EMBL" id="CADCUU010000193">
    <property type="protein sequence ID" value="CAA9407314.1"/>
    <property type="molecule type" value="Genomic_DNA"/>
</dbReference>
<feature type="compositionally biased region" description="Basic and acidic residues" evidence="1">
    <location>
        <begin position="241"/>
        <end position="287"/>
    </location>
</feature>
<feature type="region of interest" description="Disordered" evidence="1">
    <location>
        <begin position="1"/>
        <end position="57"/>
    </location>
</feature>
<evidence type="ECO:0000313" key="2">
    <source>
        <dbReference type="EMBL" id="CAA9407314.1"/>
    </source>
</evidence>
<feature type="compositionally biased region" description="Low complexity" evidence="1">
    <location>
        <begin position="223"/>
        <end position="233"/>
    </location>
</feature>
<evidence type="ECO:0000256" key="1">
    <source>
        <dbReference type="SAM" id="MobiDB-lite"/>
    </source>
</evidence>
<feature type="compositionally biased region" description="Basic residues" evidence="1">
    <location>
        <begin position="45"/>
        <end position="57"/>
    </location>
</feature>
<gene>
    <name evidence="2" type="ORF">AVDCRST_MAG15-1371</name>
</gene>
<reference evidence="2" key="1">
    <citation type="submission" date="2020-02" db="EMBL/GenBank/DDBJ databases">
        <authorList>
            <person name="Meier V. D."/>
        </authorList>
    </citation>
    <scope>NUCLEOTIDE SEQUENCE</scope>
    <source>
        <strain evidence="2">AVDCRST_MAG15</strain>
    </source>
</reference>
<feature type="non-terminal residue" evidence="2">
    <location>
        <position position="307"/>
    </location>
</feature>